<name>A0ABD0NB16_CIRMR</name>
<organism evidence="1 2">
    <name type="scientific">Cirrhinus mrigala</name>
    <name type="common">Mrigala</name>
    <dbReference type="NCBI Taxonomy" id="683832"/>
    <lineage>
        <taxon>Eukaryota</taxon>
        <taxon>Metazoa</taxon>
        <taxon>Chordata</taxon>
        <taxon>Craniata</taxon>
        <taxon>Vertebrata</taxon>
        <taxon>Euteleostomi</taxon>
        <taxon>Actinopterygii</taxon>
        <taxon>Neopterygii</taxon>
        <taxon>Teleostei</taxon>
        <taxon>Ostariophysi</taxon>
        <taxon>Cypriniformes</taxon>
        <taxon>Cyprinidae</taxon>
        <taxon>Labeoninae</taxon>
        <taxon>Labeonini</taxon>
        <taxon>Cirrhinus</taxon>
    </lineage>
</organism>
<reference evidence="1 2" key="1">
    <citation type="submission" date="2024-05" db="EMBL/GenBank/DDBJ databases">
        <title>Genome sequencing and assembly of Indian major carp, Cirrhinus mrigala (Hamilton, 1822).</title>
        <authorList>
            <person name="Mohindra V."/>
            <person name="Chowdhury L.M."/>
            <person name="Lal K."/>
            <person name="Jena J.K."/>
        </authorList>
    </citation>
    <scope>NUCLEOTIDE SEQUENCE [LARGE SCALE GENOMIC DNA]</scope>
    <source>
        <strain evidence="1">CM1030</strain>
        <tissue evidence="1">Blood</tissue>
    </source>
</reference>
<protein>
    <submittedName>
        <fullName evidence="1">Uncharacterized protein</fullName>
    </submittedName>
</protein>
<dbReference type="EMBL" id="JAMKFB020000023">
    <property type="protein sequence ID" value="KAL0158878.1"/>
    <property type="molecule type" value="Genomic_DNA"/>
</dbReference>
<dbReference type="AlphaFoldDB" id="A0ABD0NB16"/>
<comment type="caution">
    <text evidence="1">The sequence shown here is derived from an EMBL/GenBank/DDBJ whole genome shotgun (WGS) entry which is preliminary data.</text>
</comment>
<evidence type="ECO:0000313" key="2">
    <source>
        <dbReference type="Proteomes" id="UP001529510"/>
    </source>
</evidence>
<evidence type="ECO:0000313" key="1">
    <source>
        <dbReference type="EMBL" id="KAL0158878.1"/>
    </source>
</evidence>
<feature type="non-terminal residue" evidence="1">
    <location>
        <position position="1"/>
    </location>
</feature>
<feature type="non-terminal residue" evidence="1">
    <location>
        <position position="74"/>
    </location>
</feature>
<proteinExistence type="predicted"/>
<keyword evidence="2" id="KW-1185">Reference proteome</keyword>
<accession>A0ABD0NB16</accession>
<sequence length="74" mass="8078">PGNISRHLLHLGRMIFQDAVKTISEAEESGSSLDLMSTVIEQLEVSFCWGHQHSSLLLATLHLAGLGIPVDLEQ</sequence>
<dbReference type="Proteomes" id="UP001529510">
    <property type="component" value="Unassembled WGS sequence"/>
</dbReference>
<gene>
    <name evidence="1" type="ORF">M9458_046954</name>
</gene>